<reference evidence="2 4" key="2">
    <citation type="submission" date="2016-11" db="EMBL/GenBank/DDBJ databases">
        <title>Whole genomes of Flavobacteriaceae.</title>
        <authorList>
            <person name="Stine C."/>
            <person name="Li C."/>
            <person name="Tadesse D."/>
        </authorList>
    </citation>
    <scope>NUCLEOTIDE SEQUENCE [LARGE SCALE GENOMIC DNA]</scope>
    <source>
        <strain evidence="2 4">ATCC 51468</strain>
    </source>
</reference>
<dbReference type="Pfam" id="PF13668">
    <property type="entry name" value="Ferritin_2"/>
    <property type="match status" value="1"/>
</dbReference>
<evidence type="ECO:0000313" key="2">
    <source>
        <dbReference type="EMBL" id="OXA90774.1"/>
    </source>
</evidence>
<sequence length="248" mass="26696">MKNEVKIHEVDPSLNNRRSFLKLSGLTLVSAGLVLAGCSDNNDDNDMQDNTLPGIKNGVFDLGSGDFGVLTYAYALEQLEADFYTKVVNATSFNSTFNDIERQVLTDLYHHEVIHRDFFKAALTGALPDPSTQLLPSLAFNYGAMNFNSRNEVLATAKALEDTGVAAYNGAGKLIKSADYLLLAGKIVSVEARHASAIRSLINPNSKDFAGDDVVSVSTGLDVAKDPSKILPIAGGFITTKFTAKYLP</sequence>
<keyword evidence="4" id="KW-1185">Reference proteome</keyword>
<evidence type="ECO:0000313" key="1">
    <source>
        <dbReference type="EMBL" id="KIO53622.1"/>
    </source>
</evidence>
<dbReference type="SUPFAM" id="SSF47240">
    <property type="entry name" value="Ferritin-like"/>
    <property type="match status" value="1"/>
</dbReference>
<evidence type="ECO:0008006" key="5">
    <source>
        <dbReference type="Google" id="ProtNLM"/>
    </source>
</evidence>
<evidence type="ECO:0000313" key="3">
    <source>
        <dbReference type="Proteomes" id="UP000032061"/>
    </source>
</evidence>
<name>A0A0D0F6B3_9FLAO</name>
<dbReference type="OrthoDB" id="954262at2"/>
<dbReference type="AlphaFoldDB" id="A0A0D0F6B3"/>
<dbReference type="Proteomes" id="UP000198302">
    <property type="component" value="Unassembled WGS sequence"/>
</dbReference>
<comment type="caution">
    <text evidence="1">The sequence shown here is derived from an EMBL/GenBank/DDBJ whole genome shotgun (WGS) entry which is preliminary data.</text>
</comment>
<dbReference type="EMBL" id="MUGX01000006">
    <property type="protein sequence ID" value="OXA90774.1"/>
    <property type="molecule type" value="Genomic_DNA"/>
</dbReference>
<dbReference type="EMBL" id="JPRK01000005">
    <property type="protein sequence ID" value="KIO53622.1"/>
    <property type="molecule type" value="Genomic_DNA"/>
</dbReference>
<accession>A0A0D0F6B3</accession>
<dbReference type="InterPro" id="IPR009078">
    <property type="entry name" value="Ferritin-like_SF"/>
</dbReference>
<reference evidence="1 3" key="1">
    <citation type="submission" date="2015-01" db="EMBL/GenBank/DDBJ databases">
        <title>Genome of Flavobacterium hibernum DSM 12611.</title>
        <authorList>
            <person name="Stropko S.J."/>
            <person name="Pipes S.E."/>
            <person name="Newman J.D."/>
        </authorList>
    </citation>
    <scope>NUCLEOTIDE SEQUENCE [LARGE SCALE GENOMIC DNA]</scope>
    <source>
        <strain evidence="1 3">DSM 12611</strain>
    </source>
</reference>
<dbReference type="STRING" id="37752.IW18_04545"/>
<protein>
    <recommendedName>
        <fullName evidence="5">Tat (Twin-arginine translocation) pathway signal sequence containing protein</fullName>
    </recommendedName>
</protein>
<evidence type="ECO:0000313" key="4">
    <source>
        <dbReference type="Proteomes" id="UP000198302"/>
    </source>
</evidence>
<organism evidence="1 3">
    <name type="scientific">Flavobacterium hibernum</name>
    <dbReference type="NCBI Taxonomy" id="37752"/>
    <lineage>
        <taxon>Bacteria</taxon>
        <taxon>Pseudomonadati</taxon>
        <taxon>Bacteroidota</taxon>
        <taxon>Flavobacteriia</taxon>
        <taxon>Flavobacteriales</taxon>
        <taxon>Flavobacteriaceae</taxon>
        <taxon>Flavobacterium</taxon>
    </lineage>
</organism>
<gene>
    <name evidence="2" type="ORF">B0A73_03290</name>
    <name evidence="1" type="ORF">IW18_04545</name>
</gene>
<dbReference type="Proteomes" id="UP000032061">
    <property type="component" value="Unassembled WGS sequence"/>
</dbReference>
<proteinExistence type="predicted"/>
<dbReference type="RefSeq" id="WP_041516397.1">
    <property type="nucleotide sequence ID" value="NZ_JPRK01000005.1"/>
</dbReference>